<feature type="compositionally biased region" description="Basic and acidic residues" evidence="1">
    <location>
        <begin position="18"/>
        <end position="34"/>
    </location>
</feature>
<dbReference type="RefSeq" id="WP_125981630.1">
    <property type="nucleotide sequence ID" value="NZ_QXGL01000005.1"/>
</dbReference>
<feature type="region of interest" description="Disordered" evidence="1">
    <location>
        <begin position="1"/>
        <end position="34"/>
    </location>
</feature>
<evidence type="ECO:0000313" key="5">
    <source>
        <dbReference type="Proteomes" id="UP000287533"/>
    </source>
</evidence>
<reference evidence="4 5" key="1">
    <citation type="submission" date="2018-09" db="EMBL/GenBank/DDBJ databases">
        <title>Characterization of the phylogenetic diversity of five novel species belonging to the genus Bifidobacterium.</title>
        <authorList>
            <person name="Lugli G.A."/>
            <person name="Duranti S."/>
            <person name="Milani C."/>
        </authorList>
    </citation>
    <scope>NUCLEOTIDE SEQUENCE [LARGE SCALE GENOMIC DNA]</scope>
    <source>
        <strain evidence="4 5">2034B</strain>
    </source>
</reference>
<dbReference type="Gene3D" id="3.40.30.10">
    <property type="entry name" value="Glutaredoxin"/>
    <property type="match status" value="1"/>
</dbReference>
<dbReference type="SUPFAM" id="SSF52833">
    <property type="entry name" value="Thioredoxin-like"/>
    <property type="match status" value="1"/>
</dbReference>
<evidence type="ECO:0000256" key="1">
    <source>
        <dbReference type="SAM" id="MobiDB-lite"/>
    </source>
</evidence>
<gene>
    <name evidence="4" type="ORF">D2E25_1576</name>
</gene>
<name>A0A430FGY6_9BIFI</name>
<evidence type="ECO:0000256" key="2">
    <source>
        <dbReference type="SAM" id="Phobius"/>
    </source>
</evidence>
<keyword evidence="2" id="KW-1133">Transmembrane helix</keyword>
<dbReference type="EMBL" id="QXGL01000005">
    <property type="protein sequence ID" value="RSX52165.1"/>
    <property type="molecule type" value="Genomic_DNA"/>
</dbReference>
<keyword evidence="5" id="KW-1185">Reference proteome</keyword>
<evidence type="ECO:0000259" key="3">
    <source>
        <dbReference type="Pfam" id="PF13462"/>
    </source>
</evidence>
<dbReference type="Proteomes" id="UP000287533">
    <property type="component" value="Unassembled WGS sequence"/>
</dbReference>
<dbReference type="Pfam" id="PF13462">
    <property type="entry name" value="Thioredoxin_4"/>
    <property type="match status" value="1"/>
</dbReference>
<proteinExistence type="predicted"/>
<comment type="caution">
    <text evidence="4">The sequence shown here is derived from an EMBL/GenBank/DDBJ whole genome shotgun (WGS) entry which is preliminary data.</text>
</comment>
<accession>A0A430FGY6</accession>
<feature type="transmembrane region" description="Helical" evidence="2">
    <location>
        <begin position="41"/>
        <end position="65"/>
    </location>
</feature>
<keyword evidence="2" id="KW-0472">Membrane</keyword>
<feature type="region of interest" description="Disordered" evidence="1">
    <location>
        <begin position="305"/>
        <end position="327"/>
    </location>
</feature>
<organism evidence="4 5">
    <name type="scientific">Bifidobacterium goeldii</name>
    <dbReference type="NCBI Taxonomy" id="2306975"/>
    <lineage>
        <taxon>Bacteria</taxon>
        <taxon>Bacillati</taxon>
        <taxon>Actinomycetota</taxon>
        <taxon>Actinomycetes</taxon>
        <taxon>Bifidobacteriales</taxon>
        <taxon>Bifidobacteriaceae</taxon>
        <taxon>Bifidobacterium</taxon>
    </lineage>
</organism>
<dbReference type="InterPro" id="IPR036249">
    <property type="entry name" value="Thioredoxin-like_sf"/>
</dbReference>
<sequence>MAQNDKQTTKRNTRAQRRAAEEQAARERAEQAAKERRQQTIIGGIVVAIVIILVAVAGFAIYNAWHKKSVNASISEQDAYSQLQAVKTKPSAADDKGGILLSKNGYGADNKVADAPTVAVYMDPLCPGCGQLNREIDPTLIALTDAGQINLELHPMSFMDSYSTDEYSSRASGAIAYIASHDDDPDHLLKFISNIYAEDFQPGEGSDYKSVSDDQLKEQAISAGVPKKIADAAFGREYQDWLDAINLYTPKRPELWQVSGTNKGAMSTPTVTINGKFWDRNELSLAKIDSKTGLLESIGLTEDQVGKEGEMPSIGAKGKPISVTTGE</sequence>
<feature type="domain" description="Thioredoxin-like fold" evidence="3">
    <location>
        <begin position="115"/>
        <end position="280"/>
    </location>
</feature>
<protein>
    <submittedName>
        <fullName evidence="4">DSBA oxidoreductase</fullName>
    </submittedName>
</protein>
<dbReference type="InterPro" id="IPR012336">
    <property type="entry name" value="Thioredoxin-like_fold"/>
</dbReference>
<evidence type="ECO:0000313" key="4">
    <source>
        <dbReference type="EMBL" id="RSX52165.1"/>
    </source>
</evidence>
<dbReference type="AlphaFoldDB" id="A0A430FGY6"/>
<dbReference type="OrthoDB" id="117402at2"/>
<keyword evidence="2" id="KW-0812">Transmembrane</keyword>